<name>A0A182NWY4_9DIPT</name>
<protein>
    <submittedName>
        <fullName evidence="1">Uncharacterized protein</fullName>
    </submittedName>
</protein>
<evidence type="ECO:0000313" key="1">
    <source>
        <dbReference type="EnsemblMetazoa" id="ADIR014387-PA"/>
    </source>
</evidence>
<reference evidence="2" key="1">
    <citation type="submission" date="2013-03" db="EMBL/GenBank/DDBJ databases">
        <title>The Genome Sequence of Anopheles dirus WRAIR2.</title>
        <authorList>
            <consortium name="The Broad Institute Genomics Platform"/>
            <person name="Neafsey D.E."/>
            <person name="Walton C."/>
            <person name="Walker B."/>
            <person name="Young S.K."/>
            <person name="Zeng Q."/>
            <person name="Gargeya S."/>
            <person name="Fitzgerald M."/>
            <person name="Haas B."/>
            <person name="Abouelleil A."/>
            <person name="Allen A.W."/>
            <person name="Alvarado L."/>
            <person name="Arachchi H.M."/>
            <person name="Berlin A.M."/>
            <person name="Chapman S.B."/>
            <person name="Gainer-Dewar J."/>
            <person name="Goldberg J."/>
            <person name="Griggs A."/>
            <person name="Gujja S."/>
            <person name="Hansen M."/>
            <person name="Howarth C."/>
            <person name="Imamovic A."/>
            <person name="Ireland A."/>
            <person name="Larimer J."/>
            <person name="McCowan C."/>
            <person name="Murphy C."/>
            <person name="Pearson M."/>
            <person name="Poon T.W."/>
            <person name="Priest M."/>
            <person name="Roberts A."/>
            <person name="Saif S."/>
            <person name="Shea T."/>
            <person name="Sisk P."/>
            <person name="Sykes S."/>
            <person name="Wortman J."/>
            <person name="Nusbaum C."/>
            <person name="Birren B."/>
        </authorList>
    </citation>
    <scope>NUCLEOTIDE SEQUENCE [LARGE SCALE GENOMIC DNA]</scope>
    <source>
        <strain evidence="2">WRAIR2</strain>
    </source>
</reference>
<evidence type="ECO:0000313" key="2">
    <source>
        <dbReference type="Proteomes" id="UP000075884"/>
    </source>
</evidence>
<sequence length="85" mass="9551">MKSRYQNISTMPRRLSSFQPFRCVANNRNSTVDSSDSVEYVSPFEMTLTCEPGLMIAVWMNHGSPRQISISNTFDPTALDTAMSP</sequence>
<reference evidence="1" key="2">
    <citation type="submission" date="2020-05" db="UniProtKB">
        <authorList>
            <consortium name="EnsemblMetazoa"/>
        </authorList>
    </citation>
    <scope>IDENTIFICATION</scope>
    <source>
        <strain evidence="1">WRAIR2</strain>
    </source>
</reference>
<dbReference type="AlphaFoldDB" id="A0A182NWY4"/>
<accession>A0A182NWY4</accession>
<organism evidence="1 2">
    <name type="scientific">Anopheles dirus</name>
    <dbReference type="NCBI Taxonomy" id="7168"/>
    <lineage>
        <taxon>Eukaryota</taxon>
        <taxon>Metazoa</taxon>
        <taxon>Ecdysozoa</taxon>
        <taxon>Arthropoda</taxon>
        <taxon>Hexapoda</taxon>
        <taxon>Insecta</taxon>
        <taxon>Pterygota</taxon>
        <taxon>Neoptera</taxon>
        <taxon>Endopterygota</taxon>
        <taxon>Diptera</taxon>
        <taxon>Nematocera</taxon>
        <taxon>Culicoidea</taxon>
        <taxon>Culicidae</taxon>
        <taxon>Anophelinae</taxon>
        <taxon>Anopheles</taxon>
    </lineage>
</organism>
<dbReference type="EnsemblMetazoa" id="ADIR014387-RA">
    <property type="protein sequence ID" value="ADIR014387-PA"/>
    <property type="gene ID" value="ADIR014387"/>
</dbReference>
<dbReference type="VEuPathDB" id="VectorBase:ADIR014387"/>
<dbReference type="Proteomes" id="UP000075884">
    <property type="component" value="Unassembled WGS sequence"/>
</dbReference>
<keyword evidence="2" id="KW-1185">Reference proteome</keyword>
<proteinExistence type="predicted"/>